<proteinExistence type="predicted"/>
<sequence length="254" mass="27041">MGERSSYTPGTFCWVDLVSADQEASKAFYTGLFGWDYQDLPIGDGAFYSVAQLEGKPVAAIVPLPDASVPPHWNCYVSVEDADATAARAQELGATVVLPAGDVGDSGRLAVIQDPHGAMLSLWEPREHFGSRLVNVPGALSWNDLLTPDVEASARFYRDLFGWQVDEIPGAGGQYWSIANGEIKNGGLMPSPPGGHPAWNLYFAVEDAEATAARAVELGAQTVMGPMDVPGGRFVVLRDSQNAAFSVVDGELDP</sequence>
<evidence type="ECO:0000313" key="2">
    <source>
        <dbReference type="EMBL" id="MBJ7603910.1"/>
    </source>
</evidence>
<protein>
    <submittedName>
        <fullName evidence="2">VOC family protein</fullName>
    </submittedName>
</protein>
<dbReference type="InterPro" id="IPR041581">
    <property type="entry name" value="Glyoxalase_6"/>
</dbReference>
<evidence type="ECO:0000259" key="1">
    <source>
        <dbReference type="PROSITE" id="PS51819"/>
    </source>
</evidence>
<dbReference type="RefSeq" id="WP_338180682.1">
    <property type="nucleotide sequence ID" value="NZ_JAEKNQ010000044.1"/>
</dbReference>
<accession>A0A934KFR6</accession>
<dbReference type="AlphaFoldDB" id="A0A934KFR6"/>
<dbReference type="CDD" id="cd07247">
    <property type="entry name" value="SgaA_N_like"/>
    <property type="match status" value="2"/>
</dbReference>
<name>A0A934KFR6_9BACT</name>
<dbReference type="InterPro" id="IPR037523">
    <property type="entry name" value="VOC_core"/>
</dbReference>
<dbReference type="PANTHER" id="PTHR33993">
    <property type="entry name" value="GLYOXALASE-RELATED"/>
    <property type="match status" value="1"/>
</dbReference>
<gene>
    <name evidence="2" type="ORF">JF888_12060</name>
</gene>
<dbReference type="SUPFAM" id="SSF54593">
    <property type="entry name" value="Glyoxalase/Bleomycin resistance protein/Dihydroxybiphenyl dioxygenase"/>
    <property type="match status" value="2"/>
</dbReference>
<feature type="domain" description="VOC" evidence="1">
    <location>
        <begin position="139"/>
        <end position="250"/>
    </location>
</feature>
<dbReference type="PROSITE" id="PS51819">
    <property type="entry name" value="VOC"/>
    <property type="match status" value="2"/>
</dbReference>
<dbReference type="PANTHER" id="PTHR33993:SF14">
    <property type="entry name" value="GB|AAF24581.1"/>
    <property type="match status" value="1"/>
</dbReference>
<organism evidence="2 3">
    <name type="scientific">Candidatus Dormiibacter inghamiae</name>
    <dbReference type="NCBI Taxonomy" id="3127013"/>
    <lineage>
        <taxon>Bacteria</taxon>
        <taxon>Bacillati</taxon>
        <taxon>Candidatus Dormiibacterota</taxon>
        <taxon>Candidatus Dormibacteria</taxon>
        <taxon>Candidatus Dormibacterales</taxon>
        <taxon>Candidatus Dormibacteraceae</taxon>
        <taxon>Candidatus Dormiibacter</taxon>
    </lineage>
</organism>
<dbReference type="Proteomes" id="UP000620075">
    <property type="component" value="Unassembled WGS sequence"/>
</dbReference>
<dbReference type="InterPro" id="IPR029068">
    <property type="entry name" value="Glyas_Bleomycin-R_OHBP_Dase"/>
</dbReference>
<dbReference type="EMBL" id="JAEKNQ010000044">
    <property type="protein sequence ID" value="MBJ7603910.1"/>
    <property type="molecule type" value="Genomic_DNA"/>
</dbReference>
<evidence type="ECO:0000313" key="3">
    <source>
        <dbReference type="Proteomes" id="UP000620075"/>
    </source>
</evidence>
<dbReference type="Pfam" id="PF18029">
    <property type="entry name" value="Glyoxalase_6"/>
    <property type="match status" value="1"/>
</dbReference>
<reference evidence="2 3" key="1">
    <citation type="submission" date="2020-10" db="EMBL/GenBank/DDBJ databases">
        <title>Ca. Dormibacterota MAGs.</title>
        <authorList>
            <person name="Montgomery K."/>
        </authorList>
    </citation>
    <scope>NUCLEOTIDE SEQUENCE [LARGE SCALE GENOMIC DNA]</scope>
    <source>
        <strain evidence="2">SC8811_S16_3</strain>
    </source>
</reference>
<dbReference type="Pfam" id="PF00903">
    <property type="entry name" value="Glyoxalase"/>
    <property type="match status" value="1"/>
</dbReference>
<dbReference type="Gene3D" id="3.10.180.10">
    <property type="entry name" value="2,3-Dihydroxybiphenyl 1,2-Dioxygenase, domain 1"/>
    <property type="match status" value="2"/>
</dbReference>
<feature type="domain" description="VOC" evidence="1">
    <location>
        <begin position="11"/>
        <end position="125"/>
    </location>
</feature>
<dbReference type="InterPro" id="IPR052164">
    <property type="entry name" value="Anthracycline_SecMetBiosynth"/>
</dbReference>
<comment type="caution">
    <text evidence="2">The sequence shown here is derived from an EMBL/GenBank/DDBJ whole genome shotgun (WGS) entry which is preliminary data.</text>
</comment>
<dbReference type="InterPro" id="IPR004360">
    <property type="entry name" value="Glyas_Fos-R_dOase_dom"/>
</dbReference>